<dbReference type="RefSeq" id="WP_012351205.1">
    <property type="nucleotide sequence ID" value="NC_010525.1"/>
</dbReference>
<dbReference type="Proteomes" id="UP000001694">
    <property type="component" value="Chromosome"/>
</dbReference>
<dbReference type="EMBL" id="CP001014">
    <property type="protein sequence ID" value="ACB40786.1"/>
    <property type="molecule type" value="Genomic_DNA"/>
</dbReference>
<evidence type="ECO:0000256" key="3">
    <source>
        <dbReference type="ARBA" id="ARBA00022692"/>
    </source>
</evidence>
<keyword evidence="9" id="KW-1185">Reference proteome</keyword>
<evidence type="ECO:0000256" key="5">
    <source>
        <dbReference type="ARBA" id="ARBA00023136"/>
    </source>
</evidence>
<comment type="subcellular location">
    <subcellularLocation>
        <location evidence="1">Cell membrane</location>
        <topology evidence="1">Multi-pass membrane protein</topology>
    </subcellularLocation>
</comment>
<evidence type="ECO:0000256" key="1">
    <source>
        <dbReference type="ARBA" id="ARBA00004651"/>
    </source>
</evidence>
<keyword evidence="5 6" id="KW-0472">Membrane</keyword>
<evidence type="ECO:0000259" key="7">
    <source>
        <dbReference type="Pfam" id="PF00482"/>
    </source>
</evidence>
<accession>B1YBI4</accession>
<dbReference type="InterPro" id="IPR056569">
    <property type="entry name" value="ArlJ-like"/>
</dbReference>
<gene>
    <name evidence="8" type="ordered locus">Tneu_1871</name>
</gene>
<dbReference type="AlphaFoldDB" id="B1YBI4"/>
<dbReference type="InterPro" id="IPR018076">
    <property type="entry name" value="T2SS_GspF_dom"/>
</dbReference>
<reference evidence="8" key="1">
    <citation type="submission" date="2008-03" db="EMBL/GenBank/DDBJ databases">
        <title>Complete sequence of Thermoproteus neutrophilus V24Sta.</title>
        <authorList>
            <consortium name="US DOE Joint Genome Institute"/>
            <person name="Copeland A."/>
            <person name="Lucas S."/>
            <person name="Lapidus A."/>
            <person name="Glavina del Rio T."/>
            <person name="Dalin E."/>
            <person name="Tice H."/>
            <person name="Bruce D."/>
            <person name="Goodwin L."/>
            <person name="Pitluck S."/>
            <person name="Sims D."/>
            <person name="Brettin T."/>
            <person name="Detter J.C."/>
            <person name="Han C."/>
            <person name="Kuske C.R."/>
            <person name="Schmutz J."/>
            <person name="Larimer F."/>
            <person name="Land M."/>
            <person name="Hauser L."/>
            <person name="Kyrpides N."/>
            <person name="Mikhailova N."/>
            <person name="Biddle J.F."/>
            <person name="Zhang Z."/>
            <person name="Fitz-Gibbon S.T."/>
            <person name="Lowe T.M."/>
            <person name="Saltikov C."/>
            <person name="House C.H."/>
            <person name="Richardson P."/>
        </authorList>
    </citation>
    <scope>NUCLEOTIDE SEQUENCE [LARGE SCALE GENOMIC DNA]</scope>
    <source>
        <strain evidence="8">V24Sta</strain>
    </source>
</reference>
<feature type="transmembrane region" description="Helical" evidence="6">
    <location>
        <begin position="6"/>
        <end position="22"/>
    </location>
</feature>
<proteinExistence type="predicted"/>
<dbReference type="PANTHER" id="PTHR35402:SF1">
    <property type="entry name" value="TYPE II SECRETION SYSTEM PROTEIN GSPF DOMAIN-CONTAINING PROTEIN"/>
    <property type="match status" value="1"/>
</dbReference>
<dbReference type="HOGENOM" id="CLU_1100999_0_0_2"/>
<dbReference type="Pfam" id="PF00482">
    <property type="entry name" value="T2SSF"/>
    <property type="match status" value="1"/>
</dbReference>
<evidence type="ECO:0000313" key="8">
    <source>
        <dbReference type="EMBL" id="ACB40786.1"/>
    </source>
</evidence>
<keyword evidence="2" id="KW-1003">Cell membrane</keyword>
<feature type="transmembrane region" description="Helical" evidence="6">
    <location>
        <begin position="198"/>
        <end position="219"/>
    </location>
</feature>
<evidence type="ECO:0000256" key="2">
    <source>
        <dbReference type="ARBA" id="ARBA00022475"/>
    </source>
</evidence>
<feature type="transmembrane region" description="Helical" evidence="6">
    <location>
        <begin position="146"/>
        <end position="169"/>
    </location>
</feature>
<dbReference type="OrthoDB" id="28828at2157"/>
<keyword evidence="3 6" id="KW-0812">Transmembrane</keyword>
<dbReference type="PANTHER" id="PTHR35402">
    <property type="entry name" value="INTEGRAL MEMBRANE PROTEIN-RELATED"/>
    <property type="match status" value="1"/>
</dbReference>
<sequence>MSDFLVFVLVGLVLAGVGFGGWRRAVYVYRLEGQIPQVLRVLSDAVSAGLSLRGAVESAAALALRPMADVLRHVLTLSEMGGLTVEEALWRVAGEIPSPNFRRFALIVTEATRSGAKLPEVLDVSARSFATVVEFRQSVASQLRPYVALYYAIVVVLAVLTDVLIYMLLPQLAQLTAAAPAQGGIKAVVLDRSAVLRALYLSGFAGVLVGGLVVGRVVYNSARAGLLHAGVGAVVLAVGLWAPAWMGY</sequence>
<feature type="transmembrane region" description="Helical" evidence="6">
    <location>
        <begin position="226"/>
        <end position="246"/>
    </location>
</feature>
<dbReference type="KEGG" id="tne:Tneu_1871"/>
<dbReference type="GO" id="GO:0005886">
    <property type="term" value="C:plasma membrane"/>
    <property type="evidence" value="ECO:0007669"/>
    <property type="project" value="UniProtKB-SubCell"/>
</dbReference>
<feature type="domain" description="Type II secretion system protein GspF" evidence="7">
    <location>
        <begin position="39"/>
        <end position="160"/>
    </location>
</feature>
<protein>
    <submittedName>
        <fullName evidence="8">Type II secretion system protein</fullName>
    </submittedName>
</protein>
<name>B1YBI4_PYRNV</name>
<evidence type="ECO:0000256" key="6">
    <source>
        <dbReference type="SAM" id="Phobius"/>
    </source>
</evidence>
<dbReference type="GeneID" id="6166300"/>
<dbReference type="STRING" id="444157.Tneu_1871"/>
<keyword evidence="4 6" id="KW-1133">Transmembrane helix</keyword>
<evidence type="ECO:0000313" key="9">
    <source>
        <dbReference type="Proteomes" id="UP000001694"/>
    </source>
</evidence>
<evidence type="ECO:0000256" key="4">
    <source>
        <dbReference type="ARBA" id="ARBA00022989"/>
    </source>
</evidence>
<dbReference type="eggNOG" id="arCOG01811">
    <property type="taxonomic scope" value="Archaea"/>
</dbReference>
<organism evidence="8 9">
    <name type="scientific">Pyrobaculum neutrophilum (strain DSM 2338 / JCM 9278 / NBRC 100436 / V24Sta)</name>
    <name type="common">Thermoproteus neutrophilus</name>
    <dbReference type="NCBI Taxonomy" id="444157"/>
    <lineage>
        <taxon>Archaea</taxon>
        <taxon>Thermoproteota</taxon>
        <taxon>Thermoprotei</taxon>
        <taxon>Thermoproteales</taxon>
        <taxon>Thermoproteaceae</taxon>
        <taxon>Pyrobaculum</taxon>
    </lineage>
</organism>